<evidence type="ECO:0000313" key="2">
    <source>
        <dbReference type="EMBL" id="KAA6317823.1"/>
    </source>
</evidence>
<dbReference type="EMBL" id="SNRY01004395">
    <property type="protein sequence ID" value="KAA6317822.1"/>
    <property type="molecule type" value="Genomic_DNA"/>
</dbReference>
<dbReference type="EMBL" id="SNRY01004395">
    <property type="protein sequence ID" value="KAA6317823.1"/>
    <property type="molecule type" value="Genomic_DNA"/>
</dbReference>
<dbReference type="AlphaFoldDB" id="A0A5J4Q8Q8"/>
<accession>A0A5J4Q8Q8</accession>
<protein>
    <submittedName>
        <fullName evidence="1">Uncharacterized protein</fullName>
    </submittedName>
</protein>
<proteinExistence type="predicted"/>
<name>A0A5J4Q8Q8_9ZZZZ</name>
<evidence type="ECO:0000313" key="1">
    <source>
        <dbReference type="EMBL" id="KAA6317822.1"/>
    </source>
</evidence>
<comment type="caution">
    <text evidence="1">The sequence shown here is derived from an EMBL/GenBank/DDBJ whole genome shotgun (WGS) entry which is preliminary data.</text>
</comment>
<feature type="non-terminal residue" evidence="1">
    <location>
        <position position="30"/>
    </location>
</feature>
<gene>
    <name evidence="1" type="ORF">EZS27_032086</name>
    <name evidence="2" type="ORF">EZS27_032087</name>
</gene>
<reference evidence="1" key="1">
    <citation type="submission" date="2019-03" db="EMBL/GenBank/DDBJ databases">
        <title>Single cell metagenomics reveals metabolic interactions within the superorganism composed of flagellate Streblomastix strix and complex community of Bacteroidetes bacteria on its surface.</title>
        <authorList>
            <person name="Treitli S.C."/>
            <person name="Kolisko M."/>
            <person name="Husnik F."/>
            <person name="Keeling P."/>
            <person name="Hampl V."/>
        </authorList>
    </citation>
    <scope>NUCLEOTIDE SEQUENCE</scope>
    <source>
        <strain evidence="1">STM</strain>
    </source>
</reference>
<organism evidence="1">
    <name type="scientific">termite gut metagenome</name>
    <dbReference type="NCBI Taxonomy" id="433724"/>
    <lineage>
        <taxon>unclassified sequences</taxon>
        <taxon>metagenomes</taxon>
        <taxon>organismal metagenomes</taxon>
    </lineage>
</organism>
<sequence>MVKGDKIPLIIKTPFQEIMAWKTQIGVSKK</sequence>